<reference evidence="3 5" key="2">
    <citation type="submission" date="2018-08" db="EMBL/GenBank/DDBJ databases">
        <title>A genome reference for cultivated species of the human gut microbiota.</title>
        <authorList>
            <person name="Zou Y."/>
            <person name="Xue W."/>
            <person name="Luo G."/>
        </authorList>
    </citation>
    <scope>NUCLEOTIDE SEQUENCE [LARGE SCALE GENOMIC DNA]</scope>
    <source>
        <strain evidence="3 5">TF05-12AC</strain>
    </source>
</reference>
<accession>A0A174U4S5</accession>
<dbReference type="EMBL" id="CZBE01000030">
    <property type="protein sequence ID" value="CUQ14805.1"/>
    <property type="molecule type" value="Genomic_DNA"/>
</dbReference>
<dbReference type="Proteomes" id="UP000095765">
    <property type="component" value="Unassembled WGS sequence"/>
</dbReference>
<organism evidence="2 4">
    <name type="scientific">Anaerotruncus colihominis</name>
    <dbReference type="NCBI Taxonomy" id="169435"/>
    <lineage>
        <taxon>Bacteria</taxon>
        <taxon>Bacillati</taxon>
        <taxon>Bacillota</taxon>
        <taxon>Clostridia</taxon>
        <taxon>Eubacteriales</taxon>
        <taxon>Oscillospiraceae</taxon>
        <taxon>Anaerotruncus</taxon>
    </lineage>
</organism>
<sequence length="275" mass="29452">MRFERKAVLAALRRQVEQGRAILAAAAGNGLVARVEDRGDTDLIIVYNSGRYRMDGIASIAGNLPIGDANAIVRDMGRRQILHMVQDTPVVAGIYGVDPTRDMRAFLEELKEIGYSGVINFPTVGKLSGRIRQELEQVGMGFAKEVERLRMAAELGFFTMAYCYCPQEARLLADAGVDIIVSHVGLTAGGDVGVSQASPLEQAIEDTSAILSAALERRPDILPLCHGGAIVTPEDVQQVVRRTPAVGFVAASSIERLPVEGAVGQMVQALKGVVL</sequence>
<evidence type="ECO:0000259" key="1">
    <source>
        <dbReference type="Pfam" id="PF09370"/>
    </source>
</evidence>
<name>A0A174U4S5_9FIRM</name>
<evidence type="ECO:0000313" key="5">
    <source>
        <dbReference type="Proteomes" id="UP000260828"/>
    </source>
</evidence>
<dbReference type="Gene3D" id="3.20.20.70">
    <property type="entry name" value="Aldolase class I"/>
    <property type="match status" value="1"/>
</dbReference>
<dbReference type="PANTHER" id="PTHR31862:SF1">
    <property type="entry name" value="UPF0261 DOMAIN PROTEIN (AFU_ORTHOLOGUE AFUA_1G10120)"/>
    <property type="match status" value="1"/>
</dbReference>
<keyword evidence="3" id="KW-0378">Hydrolase</keyword>
<dbReference type="GO" id="GO:0016787">
    <property type="term" value="F:hydrolase activity"/>
    <property type="evidence" value="ECO:0007669"/>
    <property type="project" value="UniProtKB-KW"/>
</dbReference>
<dbReference type="SUPFAM" id="SSF51621">
    <property type="entry name" value="Phosphoenolpyruvate/pyruvate domain"/>
    <property type="match status" value="1"/>
</dbReference>
<dbReference type="PIRSF" id="PIRSF034452">
    <property type="entry name" value="TIM-br_sig_trnsd"/>
    <property type="match status" value="1"/>
</dbReference>
<dbReference type="InterPro" id="IPR013785">
    <property type="entry name" value="Aldolase_TIM"/>
</dbReference>
<gene>
    <name evidence="3" type="ORF">DXC40_10815</name>
    <name evidence="2" type="ORF">ERS852551_03310</name>
</gene>
<reference evidence="2 4" key="1">
    <citation type="submission" date="2015-09" db="EMBL/GenBank/DDBJ databases">
        <authorList>
            <consortium name="Pathogen Informatics"/>
        </authorList>
    </citation>
    <scope>NUCLEOTIDE SEQUENCE [LARGE SCALE GENOMIC DNA]</scope>
    <source>
        <strain evidence="2 4">2789STDY5834939</strain>
    </source>
</reference>
<keyword evidence="3" id="KW-0670">Pyruvate</keyword>
<dbReference type="InterPro" id="IPR009215">
    <property type="entry name" value="TIM-br_IGPS-like"/>
</dbReference>
<proteinExistence type="predicted"/>
<dbReference type="RefSeq" id="WP_006874121.1">
    <property type="nucleotide sequence ID" value="NZ_CABIWA010000008.1"/>
</dbReference>
<dbReference type="OrthoDB" id="9805644at2"/>
<feature type="domain" description="TIM-barrel" evidence="1">
    <location>
        <begin position="8"/>
        <end position="271"/>
    </location>
</feature>
<evidence type="ECO:0000313" key="3">
    <source>
        <dbReference type="EMBL" id="RGE67289.1"/>
    </source>
</evidence>
<dbReference type="InterPro" id="IPR015813">
    <property type="entry name" value="Pyrv/PenolPyrv_kinase-like_dom"/>
</dbReference>
<dbReference type="PANTHER" id="PTHR31862">
    <property type="entry name" value="UPF0261 DOMAIN PROTEIN (AFU_ORTHOLOGUE AFUA_1G10120)"/>
    <property type="match status" value="1"/>
</dbReference>
<dbReference type="InterPro" id="IPR051353">
    <property type="entry name" value="Tobamovirus_resist_UPF0261"/>
</dbReference>
<dbReference type="EMBL" id="QVME01000005">
    <property type="protein sequence ID" value="RGE67289.1"/>
    <property type="molecule type" value="Genomic_DNA"/>
</dbReference>
<evidence type="ECO:0000313" key="2">
    <source>
        <dbReference type="EMBL" id="CUQ14805.1"/>
    </source>
</evidence>
<evidence type="ECO:0000313" key="4">
    <source>
        <dbReference type="Proteomes" id="UP000095765"/>
    </source>
</evidence>
<dbReference type="AlphaFoldDB" id="A0A174U4S5"/>
<dbReference type="Pfam" id="PF09370">
    <property type="entry name" value="PEP_hydrolase"/>
    <property type="match status" value="1"/>
</dbReference>
<protein>
    <submittedName>
        <fullName evidence="3">Phosphoenolpyruvate hydrolase family protein</fullName>
    </submittedName>
    <submittedName>
        <fullName evidence="2">TIM-barrel signal transduction protein</fullName>
    </submittedName>
</protein>
<dbReference type="Proteomes" id="UP000260828">
    <property type="component" value="Unassembled WGS sequence"/>
</dbReference>